<sequence>MNMEPLRVLGNYIYLSGLMRVESLFERLLHDVLRWRDYVPLILKFLDQVKVIFSNPRKYPREAVVVIAAILLTLIVLMMLVLLFFTVRNQIRIRKAYKRIRKKVPREVLIKRYIVGGVAGVVLLLALTIGTAQPKSCVRCHSLEKSFSSWEKSVHKDTGCLKCHYEPGVFGYVEGNISGAENLLAHFFKGNDLPRARVSNNACLRCHNDVFNRMVIGDREIRVQHKDLINNGINCTNCHPGVAHEAKGKKAFAMNSCLECHDNKKASADCRTCHIQDIGYKAVRELDDWPKVKTVRITCTGCHKVSTTEACIKCHGLELPHSEIFRRKHAMQAEITQGSLCYKCHWETMTGKRMCGCHSDAGEIHGSPEDWYFKHRATAKGNGAGCNCHAASFCGRCHDDPKSVYPGSSGEMMHGGWHTGM</sequence>
<comment type="subcellular location">
    <subcellularLocation>
        <location evidence="1">Cell envelope</location>
    </subcellularLocation>
</comment>
<evidence type="ECO:0000256" key="1">
    <source>
        <dbReference type="ARBA" id="ARBA00004196"/>
    </source>
</evidence>
<keyword evidence="2" id="KW-0813">Transport</keyword>
<evidence type="ECO:0000256" key="7">
    <source>
        <dbReference type="ARBA" id="ARBA00023004"/>
    </source>
</evidence>
<dbReference type="InterPro" id="IPR036280">
    <property type="entry name" value="Multihaem_cyt_sf"/>
</dbReference>
<dbReference type="EMBL" id="MELI01000024">
    <property type="protein sequence ID" value="OFW35062.1"/>
    <property type="molecule type" value="Genomic_DNA"/>
</dbReference>
<evidence type="ECO:0000256" key="6">
    <source>
        <dbReference type="ARBA" id="ARBA00022982"/>
    </source>
</evidence>
<evidence type="ECO:0000256" key="8">
    <source>
        <dbReference type="SAM" id="Phobius"/>
    </source>
</evidence>
<keyword evidence="8" id="KW-0812">Transmembrane</keyword>
<keyword evidence="8" id="KW-1133">Transmembrane helix</keyword>
<dbReference type="SUPFAM" id="SSF48695">
    <property type="entry name" value="Multiheme cytochromes"/>
    <property type="match status" value="1"/>
</dbReference>
<name>A0A1F2UQ22_9ACTN</name>
<feature type="domain" description="NapC/NirT cytochrome c N-terminal" evidence="9">
    <location>
        <begin position="113"/>
        <end position="246"/>
    </location>
</feature>
<evidence type="ECO:0000313" key="10">
    <source>
        <dbReference type="EMBL" id="OFW35062.1"/>
    </source>
</evidence>
<keyword evidence="3" id="KW-0349">Heme</keyword>
<gene>
    <name evidence="10" type="ORF">A2074_07370</name>
</gene>
<evidence type="ECO:0000256" key="5">
    <source>
        <dbReference type="ARBA" id="ARBA00022729"/>
    </source>
</evidence>
<protein>
    <recommendedName>
        <fullName evidence="9">NapC/NirT cytochrome c N-terminal domain-containing protein</fullName>
    </recommendedName>
</protein>
<dbReference type="InterPro" id="IPR038266">
    <property type="entry name" value="NapC/NirT_cytc_sf"/>
</dbReference>
<evidence type="ECO:0000313" key="11">
    <source>
        <dbReference type="Proteomes" id="UP000178086"/>
    </source>
</evidence>
<accession>A0A1F2UQ22</accession>
<feature type="transmembrane region" description="Helical" evidence="8">
    <location>
        <begin position="108"/>
        <end position="130"/>
    </location>
</feature>
<keyword evidence="8" id="KW-0472">Membrane</keyword>
<evidence type="ECO:0000256" key="3">
    <source>
        <dbReference type="ARBA" id="ARBA00022617"/>
    </source>
</evidence>
<keyword evidence="6" id="KW-0249">Electron transport</keyword>
<keyword evidence="7" id="KW-0408">Iron</keyword>
<evidence type="ECO:0000256" key="2">
    <source>
        <dbReference type="ARBA" id="ARBA00022448"/>
    </source>
</evidence>
<dbReference type="Proteomes" id="UP000178086">
    <property type="component" value="Unassembled WGS sequence"/>
</dbReference>
<keyword evidence="5" id="KW-0732">Signal</keyword>
<evidence type="ECO:0000256" key="4">
    <source>
        <dbReference type="ARBA" id="ARBA00022723"/>
    </source>
</evidence>
<dbReference type="InterPro" id="IPR005126">
    <property type="entry name" value="NapC/NirT_cyt_c_N"/>
</dbReference>
<feature type="transmembrane region" description="Helical" evidence="8">
    <location>
        <begin position="63"/>
        <end position="87"/>
    </location>
</feature>
<dbReference type="GO" id="GO:0046872">
    <property type="term" value="F:metal ion binding"/>
    <property type="evidence" value="ECO:0007669"/>
    <property type="project" value="UniProtKB-KW"/>
</dbReference>
<dbReference type="GO" id="GO:0030313">
    <property type="term" value="C:cell envelope"/>
    <property type="evidence" value="ECO:0007669"/>
    <property type="project" value="UniProtKB-SubCell"/>
</dbReference>
<dbReference type="AlphaFoldDB" id="A0A1F2UQ22"/>
<comment type="caution">
    <text evidence="10">The sequence shown here is derived from an EMBL/GenBank/DDBJ whole genome shotgun (WGS) entry which is preliminary data.</text>
</comment>
<keyword evidence="4" id="KW-0479">Metal-binding</keyword>
<dbReference type="Pfam" id="PF03264">
    <property type="entry name" value="Cytochrom_NNT"/>
    <property type="match status" value="1"/>
</dbReference>
<dbReference type="PANTHER" id="PTHR35038">
    <property type="entry name" value="DISSIMILATORY SULFITE REDUCTASE SIRA"/>
    <property type="match status" value="1"/>
</dbReference>
<dbReference type="Gene3D" id="1.10.3820.10">
    <property type="entry name" value="Di-heme elbow motif domain"/>
    <property type="match status" value="1"/>
</dbReference>
<reference evidence="10 11" key="1">
    <citation type="journal article" date="2016" name="Nat. Commun.">
        <title>Thousands of microbial genomes shed light on interconnected biogeochemical processes in an aquifer system.</title>
        <authorList>
            <person name="Anantharaman K."/>
            <person name="Brown C.T."/>
            <person name="Hug L.A."/>
            <person name="Sharon I."/>
            <person name="Castelle C.J."/>
            <person name="Probst A.J."/>
            <person name="Thomas B.C."/>
            <person name="Singh A."/>
            <person name="Wilkins M.J."/>
            <person name="Karaoz U."/>
            <person name="Brodie E.L."/>
            <person name="Williams K.H."/>
            <person name="Hubbard S.S."/>
            <person name="Banfield J.F."/>
        </authorList>
    </citation>
    <scope>NUCLEOTIDE SEQUENCE [LARGE SCALE GENOMIC DNA]</scope>
</reference>
<organism evidence="10 11">
    <name type="scientific">Candidatus Aquicultor primus</name>
    <dbReference type="NCBI Taxonomy" id="1797195"/>
    <lineage>
        <taxon>Bacteria</taxon>
        <taxon>Bacillati</taxon>
        <taxon>Actinomycetota</taxon>
        <taxon>Candidatus Aquicultoria</taxon>
        <taxon>Candidatus Aquicultorales</taxon>
        <taxon>Candidatus Aquicultoraceae</taxon>
        <taxon>Candidatus Aquicultor</taxon>
    </lineage>
</organism>
<dbReference type="InterPro" id="IPR051829">
    <property type="entry name" value="Multiheme_Cytochr_ET"/>
</dbReference>
<proteinExistence type="predicted"/>
<evidence type="ECO:0000259" key="9">
    <source>
        <dbReference type="Pfam" id="PF03264"/>
    </source>
</evidence>